<keyword evidence="1" id="KW-0812">Transmembrane</keyword>
<dbReference type="EMBL" id="CAJJDN010000119">
    <property type="protein sequence ID" value="CAD8119055.1"/>
    <property type="molecule type" value="Genomic_DNA"/>
</dbReference>
<dbReference type="Proteomes" id="UP000692954">
    <property type="component" value="Unassembled WGS sequence"/>
</dbReference>
<accession>A0A8S1QVT9</accession>
<dbReference type="AlphaFoldDB" id="A0A8S1QVT9"/>
<reference evidence="2" key="1">
    <citation type="submission" date="2021-01" db="EMBL/GenBank/DDBJ databases">
        <authorList>
            <consortium name="Genoscope - CEA"/>
            <person name="William W."/>
        </authorList>
    </citation>
    <scope>NUCLEOTIDE SEQUENCE</scope>
</reference>
<evidence type="ECO:0000313" key="3">
    <source>
        <dbReference type="Proteomes" id="UP000692954"/>
    </source>
</evidence>
<organism evidence="2 3">
    <name type="scientific">Paramecium sonneborni</name>
    <dbReference type="NCBI Taxonomy" id="65129"/>
    <lineage>
        <taxon>Eukaryota</taxon>
        <taxon>Sar</taxon>
        <taxon>Alveolata</taxon>
        <taxon>Ciliophora</taxon>
        <taxon>Intramacronucleata</taxon>
        <taxon>Oligohymenophorea</taxon>
        <taxon>Peniculida</taxon>
        <taxon>Parameciidae</taxon>
        <taxon>Paramecium</taxon>
    </lineage>
</organism>
<evidence type="ECO:0000256" key="1">
    <source>
        <dbReference type="SAM" id="Phobius"/>
    </source>
</evidence>
<sequence>MHIQSPFVELGSIQKLVLQVVQTVTLEQVKQFLGHAIHQPEAFVYTFVQFLKEFQYVVSVDQYQKYPGKHYVQVYYDGHNAQPILHLLQKGLKCQQQYVLVDYQILLFYKKKSQLKQQPFVHQVHAPLFQSIVKHPFIEMHILPIKVYPELHLVHAIDINLSENYISEHPVVITNCTYSIINVWTRHTTLSTPKRSNFALWRCQSCGTQGESCFEIIDPKEALAIQFSDGFALQTNQFSNINEQILLLKDRHIINKNYQQLMINLIVITNHQQDRNHRHIQNNHNFLNLKHNLHFTNRNHLYNQYKHCLVMHIIYNHINMISIIHLINSIHQYKQSKQLHPNNSNNTSNALICSFVIANITLLTILNSWASAQITISNTFLTNLI</sequence>
<comment type="caution">
    <text evidence="2">The sequence shown here is derived from an EMBL/GenBank/DDBJ whole genome shotgun (WGS) entry which is preliminary data.</text>
</comment>
<feature type="transmembrane region" description="Helical" evidence="1">
    <location>
        <begin position="349"/>
        <end position="370"/>
    </location>
</feature>
<evidence type="ECO:0000313" key="2">
    <source>
        <dbReference type="EMBL" id="CAD8119055.1"/>
    </source>
</evidence>
<name>A0A8S1QVT9_9CILI</name>
<feature type="transmembrane region" description="Helical" evidence="1">
    <location>
        <begin position="309"/>
        <end position="328"/>
    </location>
</feature>
<keyword evidence="3" id="KW-1185">Reference proteome</keyword>
<keyword evidence="1" id="KW-1133">Transmembrane helix</keyword>
<protein>
    <submittedName>
        <fullName evidence="2">Uncharacterized protein</fullName>
    </submittedName>
</protein>
<proteinExistence type="predicted"/>
<keyword evidence="1" id="KW-0472">Membrane</keyword>
<gene>
    <name evidence="2" type="ORF">PSON_ATCC_30995.1.T1190146</name>
</gene>